<accession>A0A3D8J195</accession>
<dbReference type="RefSeq" id="WP_115569434.1">
    <property type="nucleotide sequence ID" value="NZ_NXLV01000005.1"/>
</dbReference>
<dbReference type="OrthoDB" id="307209at2"/>
<dbReference type="EMBL" id="NXLV01000005">
    <property type="protein sequence ID" value="RDU70945.1"/>
    <property type="molecule type" value="Genomic_DNA"/>
</dbReference>
<dbReference type="Proteomes" id="UP000257045">
    <property type="component" value="Unassembled WGS sequence"/>
</dbReference>
<dbReference type="PANTHER" id="PTHR38733:SF1">
    <property type="entry name" value="TYPE IV METHYL-DIRECTED RESTRICTION ENZYME ECOKMCRBC"/>
    <property type="match status" value="1"/>
</dbReference>
<proteinExistence type="predicted"/>
<dbReference type="PANTHER" id="PTHR38733">
    <property type="entry name" value="PROTEIN MCRC"/>
    <property type="match status" value="1"/>
</dbReference>
<name>A0A3D8J195_9HELI</name>
<protein>
    <submittedName>
        <fullName evidence="1">Restriction endonuclease</fullName>
    </submittedName>
</protein>
<dbReference type="Pfam" id="PF10117">
    <property type="entry name" value="McrBC"/>
    <property type="match status" value="1"/>
</dbReference>
<evidence type="ECO:0000313" key="1">
    <source>
        <dbReference type="EMBL" id="RDU70945.1"/>
    </source>
</evidence>
<reference evidence="1 2" key="1">
    <citation type="submission" date="2018-04" db="EMBL/GenBank/DDBJ databases">
        <title>Novel Campyloabacter and Helicobacter Species and Strains.</title>
        <authorList>
            <person name="Mannion A.J."/>
            <person name="Shen Z."/>
            <person name="Fox J.G."/>
        </authorList>
    </citation>
    <scope>NUCLEOTIDE SEQUENCE [LARGE SCALE GENOMIC DNA]</scope>
    <source>
        <strain evidence="1 2">MIT 04-9366</strain>
    </source>
</reference>
<gene>
    <name evidence="1" type="ORF">CQA58_03985</name>
</gene>
<dbReference type="InterPro" id="IPR019292">
    <property type="entry name" value="McrC"/>
</dbReference>
<sequence length="454" mass="53462">MKIFQVIEYQAFTSKKCDKRFFDSLVAFSQIEGNERFIKHHKKAGIDYLKAQNYVGVIQTKYGTLEILPKCFGEDFSSPNTPQPQEEQKDKQTCKEALQSFYADFESQNFKADFFPHNDATISARNFLIFCLKTLKNTPFKRSQLSSLHAQNTPLLEVFMQMFCYELFELVKKGIRHDYTQREENRAYLKGKLLFKEQIRHNLVHKERFFTRSDEFVGDNPSNRLIKSTLTLLKSLSPSHTTLSLINRSLEIFEEIPQSRNIPKDFLSCTTSRHFSYYETILAWCKVFLEGQSFSAYSGESKAYALLFPMERLFESYVAYMLRSNQKSKIHAQKSDKYLLYDKNHKGYFQLKVDLHIQKEDKVIIADTKWKALKNTEDISQSDLYQLFAYAHYHQAQEVWLIYPKLHHKDNQALEISQECKAYKHHITLRSDKLSQAIGYKIPLKILFAPLRFF</sequence>
<keyword evidence="2" id="KW-1185">Reference proteome</keyword>
<comment type="caution">
    <text evidence="1">The sequence shown here is derived from an EMBL/GenBank/DDBJ whole genome shotgun (WGS) entry which is preliminary data.</text>
</comment>
<dbReference type="GO" id="GO:0004519">
    <property type="term" value="F:endonuclease activity"/>
    <property type="evidence" value="ECO:0007669"/>
    <property type="project" value="UniProtKB-KW"/>
</dbReference>
<keyword evidence="1" id="KW-0540">Nuclease</keyword>
<keyword evidence="1" id="KW-0255">Endonuclease</keyword>
<evidence type="ECO:0000313" key="2">
    <source>
        <dbReference type="Proteomes" id="UP000257045"/>
    </source>
</evidence>
<organism evidence="1 2">
    <name type="scientific">Helicobacter brantae</name>
    <dbReference type="NCBI Taxonomy" id="375927"/>
    <lineage>
        <taxon>Bacteria</taxon>
        <taxon>Pseudomonadati</taxon>
        <taxon>Campylobacterota</taxon>
        <taxon>Epsilonproteobacteria</taxon>
        <taxon>Campylobacterales</taxon>
        <taxon>Helicobacteraceae</taxon>
        <taxon>Helicobacter</taxon>
    </lineage>
</organism>
<keyword evidence="1" id="KW-0378">Hydrolase</keyword>
<dbReference type="AlphaFoldDB" id="A0A3D8J195"/>